<dbReference type="AlphaFoldDB" id="A0A8J3W0U2"/>
<dbReference type="GO" id="GO:0003677">
    <property type="term" value="F:DNA binding"/>
    <property type="evidence" value="ECO:0007669"/>
    <property type="project" value="InterPro"/>
</dbReference>
<comment type="caution">
    <text evidence="2">The sequence shown here is derived from an EMBL/GenBank/DDBJ whole genome shotgun (WGS) entry which is preliminary data.</text>
</comment>
<protein>
    <recommendedName>
        <fullName evidence="1">HTH cro/C1-type domain-containing protein</fullName>
    </recommendedName>
</protein>
<proteinExistence type="predicted"/>
<gene>
    <name evidence="2" type="ORF">Mth01_37930</name>
</gene>
<keyword evidence="3" id="KW-1185">Reference proteome</keyword>
<sequence>MAHSSFGEELRRRRMAAGLSLSALATAVNYSKSHLSKVETGNKPPTPDLARLCDGALKAGGALRALAHAARPPDGKAAAESSGRTLDAEWLLRLPGGGPGEFASADLTGPVSMRFTAASGDIDALSSLLDLLIQAGRSSPPGMVLPIAIAQVHAARTAIPHSGGRSRKRLLTLAARAAEFTGWMAQESGDDSAGAWWTDLAVEFAADGADQELAEYADVRRALMTLYRGEAATTVHLAARVRHRHALSPRLRWLAALREAQGHALVGDDHSCRSAIDGAHALWERASRDAPAPPRPGGEGAVARPLGTSVPVDIMTTMVTGWCLHDLGRPGEAAEVLGRALPGLGPSSRRSRARFTVRRALALADDGSIADACSLIADVLDDIRTVDSATIRADLRCFANAIRRRRTHPSVADLWPQLWLILGGRGPQ</sequence>
<dbReference type="RefSeq" id="WP_204017239.1">
    <property type="nucleotide sequence ID" value="NZ_BOOG01000036.1"/>
</dbReference>
<accession>A0A8J3W0U2</accession>
<dbReference type="InterPro" id="IPR010982">
    <property type="entry name" value="Lambda_DNA-bd_dom_sf"/>
</dbReference>
<dbReference type="EMBL" id="BOOG01000036">
    <property type="protein sequence ID" value="GIH71540.1"/>
    <property type="molecule type" value="Genomic_DNA"/>
</dbReference>
<dbReference type="InterPro" id="IPR001387">
    <property type="entry name" value="Cro/C1-type_HTH"/>
</dbReference>
<dbReference type="SMART" id="SM00530">
    <property type="entry name" value="HTH_XRE"/>
    <property type="match status" value="1"/>
</dbReference>
<dbReference type="Proteomes" id="UP000610966">
    <property type="component" value="Unassembled WGS sequence"/>
</dbReference>
<name>A0A8J3W0U2_9ACTN</name>
<organism evidence="2 3">
    <name type="scientific">Sphaerimonospora thailandensis</name>
    <dbReference type="NCBI Taxonomy" id="795644"/>
    <lineage>
        <taxon>Bacteria</taxon>
        <taxon>Bacillati</taxon>
        <taxon>Actinomycetota</taxon>
        <taxon>Actinomycetes</taxon>
        <taxon>Streptosporangiales</taxon>
        <taxon>Streptosporangiaceae</taxon>
        <taxon>Sphaerimonospora</taxon>
    </lineage>
</organism>
<dbReference type="CDD" id="cd00093">
    <property type="entry name" value="HTH_XRE"/>
    <property type="match status" value="1"/>
</dbReference>
<evidence type="ECO:0000259" key="1">
    <source>
        <dbReference type="PROSITE" id="PS50943"/>
    </source>
</evidence>
<dbReference type="Pfam" id="PF13560">
    <property type="entry name" value="HTH_31"/>
    <property type="match status" value="1"/>
</dbReference>
<evidence type="ECO:0000313" key="3">
    <source>
        <dbReference type="Proteomes" id="UP000610966"/>
    </source>
</evidence>
<reference evidence="2" key="1">
    <citation type="submission" date="2021-01" db="EMBL/GenBank/DDBJ databases">
        <title>Whole genome shotgun sequence of Sphaerimonospora thailandensis NBRC 107569.</title>
        <authorList>
            <person name="Komaki H."/>
            <person name="Tamura T."/>
        </authorList>
    </citation>
    <scope>NUCLEOTIDE SEQUENCE</scope>
    <source>
        <strain evidence="2">NBRC 107569</strain>
    </source>
</reference>
<dbReference type="SUPFAM" id="SSF47413">
    <property type="entry name" value="lambda repressor-like DNA-binding domains"/>
    <property type="match status" value="1"/>
</dbReference>
<dbReference type="PROSITE" id="PS50943">
    <property type="entry name" value="HTH_CROC1"/>
    <property type="match status" value="1"/>
</dbReference>
<evidence type="ECO:0000313" key="2">
    <source>
        <dbReference type="EMBL" id="GIH71540.1"/>
    </source>
</evidence>
<dbReference type="Gene3D" id="1.10.260.40">
    <property type="entry name" value="lambda repressor-like DNA-binding domains"/>
    <property type="match status" value="1"/>
</dbReference>
<feature type="domain" description="HTH cro/C1-type" evidence="1">
    <location>
        <begin position="10"/>
        <end position="54"/>
    </location>
</feature>